<proteinExistence type="predicted"/>
<comment type="caution">
    <text evidence="2">The sequence shown here is derived from an EMBL/GenBank/DDBJ whole genome shotgun (WGS) entry which is preliminary data.</text>
</comment>
<keyword evidence="3" id="KW-1185">Reference proteome</keyword>
<evidence type="ECO:0000256" key="1">
    <source>
        <dbReference type="SAM" id="SignalP"/>
    </source>
</evidence>
<evidence type="ECO:0000313" key="3">
    <source>
        <dbReference type="Proteomes" id="UP000765338"/>
    </source>
</evidence>
<evidence type="ECO:0008006" key="4">
    <source>
        <dbReference type="Google" id="ProtNLM"/>
    </source>
</evidence>
<keyword evidence="1" id="KW-0732">Signal</keyword>
<reference evidence="2 3" key="1">
    <citation type="submission" date="2017-10" db="EMBL/GenBank/DDBJ databases">
        <authorList>
            <person name="Jakob F."/>
        </authorList>
    </citation>
    <scope>NUCLEOTIDE SEQUENCE [LARGE SCALE GENOMIC DNA]</scope>
    <source>
        <strain evidence="2 3">TMW 2.1889</strain>
    </source>
</reference>
<feature type="chain" id="PRO_5047523473" description="Transporter" evidence="1">
    <location>
        <begin position="25"/>
        <end position="373"/>
    </location>
</feature>
<gene>
    <name evidence="2" type="ORF">CPA56_07720</name>
</gene>
<feature type="signal peptide" evidence="1">
    <location>
        <begin position="1"/>
        <end position="24"/>
    </location>
</feature>
<dbReference type="RefSeq" id="WP_407645669.1">
    <property type="nucleotide sequence ID" value="NZ_PDLY01000004.1"/>
</dbReference>
<protein>
    <recommendedName>
        <fullName evidence="4">Transporter</fullName>
    </recommendedName>
</protein>
<accession>A0ABR5ZU64</accession>
<dbReference type="EMBL" id="PDLY01000004">
    <property type="protein sequence ID" value="MBA5727865.1"/>
    <property type="molecule type" value="Genomic_DNA"/>
</dbReference>
<organism evidence="2 3">
    <name type="scientific">Bombella mellum</name>
    <dbReference type="NCBI Taxonomy" id="2039288"/>
    <lineage>
        <taxon>Bacteria</taxon>
        <taxon>Pseudomonadati</taxon>
        <taxon>Pseudomonadota</taxon>
        <taxon>Alphaproteobacteria</taxon>
        <taxon>Acetobacterales</taxon>
        <taxon>Acetobacteraceae</taxon>
        <taxon>Bombella</taxon>
    </lineage>
</organism>
<name>A0ABR5ZU64_9PROT</name>
<evidence type="ECO:0000313" key="2">
    <source>
        <dbReference type="EMBL" id="MBA5727865.1"/>
    </source>
</evidence>
<sequence length="373" mass="39668">MKKSVRYAALLSSLFAGTYYGASAKLYAADAAVAANAGSQTGAGSTGTVEGTARPVAGTATHDAAVQQPVVSIAEKPAPKPLPEQWYTGSLYSPSPALPAPGMIAVEPYVAAGLPAGAFDSNGHLNTRKGAGGQHSISQFSLAKYGITDHLSIYLLPTYSYSWGNHTKHSGLKFNDLPVEFQYRLTPHYTPSITLYFGVNTPTGDYKNLSNASEGVGQGVWALRYGVHSQFALPFFSHAMRVRLWAQVRHPVASTKLRNITSYGTEKGFTGRGHAGPYGNEGGSVELGITKKWVFALDLYHTWATSSSVNGYNVYSRKYINSRTGWSGAFNVGPGIEYNWTSSVGGIVGVILPVAGHNTSRSISPEAAVFAVF</sequence>
<dbReference type="Proteomes" id="UP000765338">
    <property type="component" value="Unassembled WGS sequence"/>
</dbReference>